<name>A0A1C3RIA6_9PROT</name>
<reference evidence="1 2" key="1">
    <citation type="submission" date="2016-07" db="EMBL/GenBank/DDBJ databases">
        <authorList>
            <person name="Lefevre C.T."/>
        </authorList>
    </citation>
    <scope>NUCLEOTIDE SEQUENCE [LARGE SCALE GENOMIC DNA]</scope>
    <source>
        <strain evidence="1">PR1</strain>
    </source>
</reference>
<accession>A0A1C3RIA6</accession>
<dbReference type="AntiFam" id="ANF00014">
    <property type="entry name" value="tRNA translation"/>
</dbReference>
<gene>
    <name evidence="1" type="ORF">MTBPR1_40024</name>
</gene>
<keyword evidence="2" id="KW-1185">Reference proteome</keyword>
<proteinExistence type="predicted"/>
<sequence>MEPNIAKLAPKRKDKLRLYKEEKEMATPRGFEPPTPGLGILCSILLSYGVAGGRR</sequence>
<dbReference type="EMBL" id="FLYE01000034">
    <property type="protein sequence ID" value="SCA57001.1"/>
    <property type="molecule type" value="Genomic_DNA"/>
</dbReference>
<evidence type="ECO:0000313" key="2">
    <source>
        <dbReference type="Proteomes" id="UP000231658"/>
    </source>
</evidence>
<protein>
    <submittedName>
        <fullName evidence="1">Uncharacterized protein</fullName>
    </submittedName>
</protein>
<evidence type="ECO:0000313" key="1">
    <source>
        <dbReference type="EMBL" id="SCA57001.1"/>
    </source>
</evidence>
<dbReference type="Proteomes" id="UP000231658">
    <property type="component" value="Unassembled WGS sequence"/>
</dbReference>
<dbReference type="AlphaFoldDB" id="A0A1C3RIA6"/>
<organism evidence="1 2">
    <name type="scientific">Candidatus Terasakiella magnetica</name>
    <dbReference type="NCBI Taxonomy" id="1867952"/>
    <lineage>
        <taxon>Bacteria</taxon>
        <taxon>Pseudomonadati</taxon>
        <taxon>Pseudomonadota</taxon>
        <taxon>Alphaproteobacteria</taxon>
        <taxon>Rhodospirillales</taxon>
        <taxon>Terasakiellaceae</taxon>
        <taxon>Terasakiella</taxon>
    </lineage>
</organism>